<dbReference type="Gene3D" id="3.40.50.12780">
    <property type="entry name" value="N-terminal domain of ligase-like"/>
    <property type="match status" value="1"/>
</dbReference>
<dbReference type="PROSITE" id="PS00455">
    <property type="entry name" value="AMP_BINDING"/>
    <property type="match status" value="1"/>
</dbReference>
<name>A0A8H9M1K9_9GAMM</name>
<keyword evidence="4" id="KW-0443">Lipid metabolism</keyword>
<dbReference type="InterPro" id="IPR042099">
    <property type="entry name" value="ANL_N_sf"/>
</dbReference>
<dbReference type="PANTHER" id="PTHR43859">
    <property type="entry name" value="ACYL-ACTIVATING ENZYME"/>
    <property type="match status" value="1"/>
</dbReference>
<accession>A0A8H9M1K9</accession>
<dbReference type="FunFam" id="3.30.300.30:FF:000008">
    <property type="entry name" value="2,3-dihydroxybenzoate-AMP ligase"/>
    <property type="match status" value="1"/>
</dbReference>
<dbReference type="NCBIfam" id="NF006020">
    <property type="entry name" value="PRK08162.1"/>
    <property type="match status" value="1"/>
</dbReference>
<evidence type="ECO:0000313" key="7">
    <source>
        <dbReference type="EMBL" id="GGW34660.1"/>
    </source>
</evidence>
<dbReference type="AlphaFoldDB" id="A0A8H9M1K9"/>
<dbReference type="SUPFAM" id="SSF56801">
    <property type="entry name" value="Acetyl-CoA synthetase-like"/>
    <property type="match status" value="1"/>
</dbReference>
<keyword evidence="3" id="KW-0276">Fatty acid metabolism</keyword>
<reference evidence="8" key="1">
    <citation type="journal article" date="2019" name="Int. J. Syst. Evol. Microbiol.">
        <title>The Global Catalogue of Microorganisms (GCM) 10K type strain sequencing project: providing services to taxonomists for standard genome sequencing and annotation.</title>
        <authorList>
            <consortium name="The Broad Institute Genomics Platform"/>
            <consortium name="The Broad Institute Genome Sequencing Center for Infectious Disease"/>
            <person name="Wu L."/>
            <person name="Ma J."/>
        </authorList>
    </citation>
    <scope>NUCLEOTIDE SEQUENCE [LARGE SCALE GENOMIC DNA]</scope>
    <source>
        <strain evidence="8">KCTC 22154</strain>
    </source>
</reference>
<dbReference type="InterPro" id="IPR045851">
    <property type="entry name" value="AMP-bd_C_sf"/>
</dbReference>
<comment type="similarity">
    <text evidence="1">Belongs to the ATP-dependent AMP-binding enzyme family.</text>
</comment>
<evidence type="ECO:0000256" key="2">
    <source>
        <dbReference type="ARBA" id="ARBA00022598"/>
    </source>
</evidence>
<dbReference type="FunFam" id="3.40.50.12780:FF:000003">
    <property type="entry name" value="Long-chain-fatty-acid--CoA ligase FadD"/>
    <property type="match status" value="1"/>
</dbReference>
<dbReference type="Proteomes" id="UP000623776">
    <property type="component" value="Unassembled WGS sequence"/>
</dbReference>
<dbReference type="InterPro" id="IPR025110">
    <property type="entry name" value="AMP-bd_C"/>
</dbReference>
<dbReference type="EMBL" id="BMXN01000019">
    <property type="protein sequence ID" value="GGW34660.1"/>
    <property type="molecule type" value="Genomic_DNA"/>
</dbReference>
<organism evidence="7 8">
    <name type="scientific">Vreelandella hamiltonii</name>
    <dbReference type="NCBI Taxonomy" id="502829"/>
    <lineage>
        <taxon>Bacteria</taxon>
        <taxon>Pseudomonadati</taxon>
        <taxon>Pseudomonadota</taxon>
        <taxon>Gammaproteobacteria</taxon>
        <taxon>Oceanospirillales</taxon>
        <taxon>Halomonadaceae</taxon>
        <taxon>Vreelandella</taxon>
    </lineage>
</organism>
<dbReference type="PANTHER" id="PTHR43859:SF4">
    <property type="entry name" value="BUTANOATE--COA LIGASE AAE1-RELATED"/>
    <property type="match status" value="1"/>
</dbReference>
<dbReference type="InterPro" id="IPR000873">
    <property type="entry name" value="AMP-dep_synth/lig_dom"/>
</dbReference>
<gene>
    <name evidence="7" type="ORF">GCM10007157_27750</name>
</gene>
<dbReference type="GO" id="GO:0006631">
    <property type="term" value="P:fatty acid metabolic process"/>
    <property type="evidence" value="ECO:0007669"/>
    <property type="project" value="UniProtKB-KW"/>
</dbReference>
<evidence type="ECO:0000313" key="8">
    <source>
        <dbReference type="Proteomes" id="UP000623776"/>
    </source>
</evidence>
<keyword evidence="2" id="KW-0436">Ligase</keyword>
<evidence type="ECO:0000259" key="5">
    <source>
        <dbReference type="Pfam" id="PF00501"/>
    </source>
</evidence>
<evidence type="ECO:0000256" key="1">
    <source>
        <dbReference type="ARBA" id="ARBA00006432"/>
    </source>
</evidence>
<feature type="domain" description="AMP-binding enzyme C-terminal" evidence="6">
    <location>
        <begin position="479"/>
        <end position="554"/>
    </location>
</feature>
<dbReference type="GO" id="GO:0016874">
    <property type="term" value="F:ligase activity"/>
    <property type="evidence" value="ECO:0007669"/>
    <property type="project" value="UniProtKB-KW"/>
</dbReference>
<dbReference type="InterPro" id="IPR020845">
    <property type="entry name" value="AMP-binding_CS"/>
</dbReference>
<protein>
    <submittedName>
        <fullName evidence="7">Acyl-CoA synthetase</fullName>
    </submittedName>
</protein>
<evidence type="ECO:0000256" key="3">
    <source>
        <dbReference type="ARBA" id="ARBA00022832"/>
    </source>
</evidence>
<dbReference type="Pfam" id="PF13193">
    <property type="entry name" value="AMP-binding_C"/>
    <property type="match status" value="1"/>
</dbReference>
<evidence type="ECO:0000256" key="4">
    <source>
        <dbReference type="ARBA" id="ARBA00023098"/>
    </source>
</evidence>
<dbReference type="CDD" id="cd12118">
    <property type="entry name" value="ttLC_FACS_AEE21_like"/>
    <property type="match status" value="1"/>
</dbReference>
<comment type="caution">
    <text evidence="7">The sequence shown here is derived from an EMBL/GenBank/DDBJ whole genome shotgun (WGS) entry which is preliminary data.</text>
</comment>
<dbReference type="Gene3D" id="3.30.300.30">
    <property type="match status" value="1"/>
</dbReference>
<keyword evidence="8" id="KW-1185">Reference proteome</keyword>
<proteinExistence type="inferred from homology"/>
<feature type="domain" description="AMP-dependent synthetase/ligase" evidence="5">
    <location>
        <begin position="51"/>
        <end position="429"/>
    </location>
</feature>
<sequence length="573" mass="62766">MASVAPNKTLSNKTFNNKTKSAKPIMTSIFEQDLPPTAANHVALSPLTFIERSAAVYPDYPAVVHGQTRRTWAETWARCRQLASALEKRGLQPGQTVAAMLPNVPAMFEAHFGVPLAGCVLNTLNIRLDADAIRYMLAHGEARAILVDPEFAEVIQAAVATLESKPLIIDVADPEFLGETQGIGELEYEALLAEGDPEYAYQLPSDEWQAISLNYTSGTTGKPKGVVYHHRGAYLNAVSNILEWAMPHHPVYLWTLPMFHCNGWCFPWTIAANAGVSVCLRKVDPKRITDLIAEEGVTHFSGAPIVLNGLVNLPAEQKRVFDHPVKVTTAGAAPPASVIAGVEKLGIEVTHVYGLTEVYGPVTVCAWREAWNELPLESRAKLKSRQGVRYHMLEALCVADPVTLEPVAKDGQTIGEILMRGNNVMKGYLKNAEATEKALEGGWYHTGDLAVWHADGYIEIKDRSKDIIISGGENISTIEVEDAIYSHPAVEEAAVVAKPDEKWGETPCAFVKLKIGYGEVTEADIIAHCRNHLASFKVPKTVVFSELPKTSTGKIQKFVLREEARQHQSGEQQ</sequence>
<evidence type="ECO:0000259" key="6">
    <source>
        <dbReference type="Pfam" id="PF13193"/>
    </source>
</evidence>
<dbReference type="Pfam" id="PF00501">
    <property type="entry name" value="AMP-binding"/>
    <property type="match status" value="1"/>
</dbReference>